<dbReference type="Pfam" id="PF00078">
    <property type="entry name" value="RVT_1"/>
    <property type="match status" value="1"/>
</dbReference>
<dbReference type="GO" id="GO:0071897">
    <property type="term" value="P:DNA biosynthetic process"/>
    <property type="evidence" value="ECO:0007669"/>
    <property type="project" value="UniProtKB-ARBA"/>
</dbReference>
<name>A0ABD2W6M4_9HYME</name>
<dbReference type="InterPro" id="IPR043502">
    <property type="entry name" value="DNA/RNA_pol_sf"/>
</dbReference>
<evidence type="ECO:0000256" key="1">
    <source>
        <dbReference type="SAM" id="MobiDB-lite"/>
    </source>
</evidence>
<organism evidence="3 4">
    <name type="scientific">Trichogramma kaykai</name>
    <dbReference type="NCBI Taxonomy" id="54128"/>
    <lineage>
        <taxon>Eukaryota</taxon>
        <taxon>Metazoa</taxon>
        <taxon>Ecdysozoa</taxon>
        <taxon>Arthropoda</taxon>
        <taxon>Hexapoda</taxon>
        <taxon>Insecta</taxon>
        <taxon>Pterygota</taxon>
        <taxon>Neoptera</taxon>
        <taxon>Endopterygota</taxon>
        <taxon>Hymenoptera</taxon>
        <taxon>Apocrita</taxon>
        <taxon>Proctotrupomorpha</taxon>
        <taxon>Chalcidoidea</taxon>
        <taxon>Trichogrammatidae</taxon>
        <taxon>Trichogramma</taxon>
    </lineage>
</organism>
<feature type="domain" description="Reverse transcriptase" evidence="2">
    <location>
        <begin position="36"/>
        <end position="299"/>
    </location>
</feature>
<dbReference type="SUPFAM" id="SSF56672">
    <property type="entry name" value="DNA/RNA polymerases"/>
    <property type="match status" value="1"/>
</dbReference>
<evidence type="ECO:0000313" key="3">
    <source>
        <dbReference type="EMBL" id="KAL3388329.1"/>
    </source>
</evidence>
<reference evidence="3 4" key="1">
    <citation type="journal article" date="2024" name="bioRxiv">
        <title>A reference genome for Trichogramma kaykai: A tiny desert-dwelling parasitoid wasp with competing sex-ratio distorters.</title>
        <authorList>
            <person name="Culotta J."/>
            <person name="Lindsey A.R."/>
        </authorList>
    </citation>
    <scope>NUCLEOTIDE SEQUENCE [LARGE SCALE GENOMIC DNA]</scope>
    <source>
        <strain evidence="3 4">KSX58</strain>
    </source>
</reference>
<gene>
    <name evidence="3" type="ORF">TKK_016559</name>
</gene>
<feature type="compositionally biased region" description="Polar residues" evidence="1">
    <location>
        <begin position="375"/>
        <end position="384"/>
    </location>
</feature>
<dbReference type="AlphaFoldDB" id="A0ABD2W6M4"/>
<dbReference type="Proteomes" id="UP001627154">
    <property type="component" value="Unassembled WGS sequence"/>
</dbReference>
<accession>A0ABD2W6M4</accession>
<sequence length="419" mass="47005">MQQNTSGKSPGADRVIPEALKNALVILPEITDLFNKCLASGKIPSVWKKGVVISILKPEKDEILAKSYRPICLLSLIGKTFERLIIDRAEGVIHRRNHELEHQYGFKEGRSTEDAILKFRQLVEENDFNYALAFPLDISGAFDNLWWPELMYTLRKRSCPRNLFRLLIDYFAERKLSIVSSCAEASKHATKGAPQGSIIGPVAWNLKLDDLLNLLETEGIPVLAYADDIMIVIRGNSREALEREGNRAIGLADNWCKQRKLEISVPKSDQILPIKKDPDGQKNANHQAESVNWGMGYKCLGTIYEFVFIPKITYAAAVWYEKVKSNANNFDKSKSAQLSVLRTVVKAYGTAPTDALQNQLKTVERQLKPSGLLPEQSNLGSTEDQMGGSIRESVPELPCESKAQSQCPEIRSKASKRYR</sequence>
<keyword evidence="4" id="KW-1185">Reference proteome</keyword>
<dbReference type="PROSITE" id="PS50878">
    <property type="entry name" value="RT_POL"/>
    <property type="match status" value="1"/>
</dbReference>
<proteinExistence type="predicted"/>
<protein>
    <recommendedName>
        <fullName evidence="2">Reverse transcriptase domain-containing protein</fullName>
    </recommendedName>
</protein>
<evidence type="ECO:0000259" key="2">
    <source>
        <dbReference type="PROSITE" id="PS50878"/>
    </source>
</evidence>
<evidence type="ECO:0000313" key="4">
    <source>
        <dbReference type="Proteomes" id="UP001627154"/>
    </source>
</evidence>
<feature type="region of interest" description="Disordered" evidence="1">
    <location>
        <begin position="368"/>
        <end position="419"/>
    </location>
</feature>
<dbReference type="EMBL" id="JBJJXI010000134">
    <property type="protein sequence ID" value="KAL3388329.1"/>
    <property type="molecule type" value="Genomic_DNA"/>
</dbReference>
<dbReference type="CDD" id="cd01650">
    <property type="entry name" value="RT_nLTR_like"/>
    <property type="match status" value="1"/>
</dbReference>
<comment type="caution">
    <text evidence="3">The sequence shown here is derived from an EMBL/GenBank/DDBJ whole genome shotgun (WGS) entry which is preliminary data.</text>
</comment>
<dbReference type="InterPro" id="IPR000477">
    <property type="entry name" value="RT_dom"/>
</dbReference>
<dbReference type="PANTHER" id="PTHR19446">
    <property type="entry name" value="REVERSE TRANSCRIPTASES"/>
    <property type="match status" value="1"/>
</dbReference>